<evidence type="ECO:0000313" key="13">
    <source>
        <dbReference type="EMBL" id="HHL42545.1"/>
    </source>
</evidence>
<evidence type="ECO:0000256" key="12">
    <source>
        <dbReference type="ARBA" id="ARBA00049878"/>
    </source>
</evidence>
<evidence type="ECO:0000256" key="7">
    <source>
        <dbReference type="ARBA" id="ARBA00026066"/>
    </source>
</evidence>
<dbReference type="EC" id="2.8.1.12" evidence="3"/>
<evidence type="ECO:0000256" key="8">
    <source>
        <dbReference type="ARBA" id="ARBA00029745"/>
    </source>
</evidence>
<protein>
    <recommendedName>
        <fullName evidence="4">Molybdopterin synthase catalytic subunit</fullName>
        <ecNumber evidence="3">2.8.1.12</ecNumber>
    </recommendedName>
    <alternativeName>
        <fullName evidence="10">MPT synthase subunit 2</fullName>
    </alternativeName>
    <alternativeName>
        <fullName evidence="8">Molybdenum cofactor biosynthesis protein E</fullName>
    </alternativeName>
    <alternativeName>
        <fullName evidence="9">Molybdopterin-converting factor large subunit</fullName>
    </alternativeName>
    <alternativeName>
        <fullName evidence="11">Molybdopterin-converting factor subunit 2</fullName>
    </alternativeName>
</protein>
<reference evidence="13" key="1">
    <citation type="journal article" date="2020" name="mSystems">
        <title>Genome- and Community-Level Interaction Insights into Carbon Utilization and Element Cycling Functions of Hydrothermarchaeota in Hydrothermal Sediment.</title>
        <authorList>
            <person name="Zhou Z."/>
            <person name="Liu Y."/>
            <person name="Xu W."/>
            <person name="Pan J."/>
            <person name="Luo Z.H."/>
            <person name="Li M."/>
        </authorList>
    </citation>
    <scope>NUCLEOTIDE SEQUENCE [LARGE SCALE GENOMIC DNA]</scope>
    <source>
        <strain evidence="13">HyVt-485</strain>
    </source>
</reference>
<proteinExistence type="inferred from homology"/>
<comment type="subunit">
    <text evidence="7">Heterotetramer of 2 MoaD subunits and 2 MoaE subunits. Also stable as homodimer. The enzyme changes between these two forms during catalysis.</text>
</comment>
<dbReference type="SUPFAM" id="SSF54690">
    <property type="entry name" value="Molybdopterin synthase subunit MoaE"/>
    <property type="match status" value="1"/>
</dbReference>
<dbReference type="Pfam" id="PF02391">
    <property type="entry name" value="MoaE"/>
    <property type="match status" value="1"/>
</dbReference>
<evidence type="ECO:0000256" key="1">
    <source>
        <dbReference type="ARBA" id="ARBA00005046"/>
    </source>
</evidence>
<evidence type="ECO:0000256" key="6">
    <source>
        <dbReference type="ARBA" id="ARBA00025448"/>
    </source>
</evidence>
<organism evidence="13">
    <name type="scientific">Hellea balneolensis</name>
    <dbReference type="NCBI Taxonomy" id="287478"/>
    <lineage>
        <taxon>Bacteria</taxon>
        <taxon>Pseudomonadati</taxon>
        <taxon>Pseudomonadota</taxon>
        <taxon>Alphaproteobacteria</taxon>
        <taxon>Maricaulales</taxon>
        <taxon>Robiginitomaculaceae</taxon>
        <taxon>Hellea</taxon>
    </lineage>
</organism>
<dbReference type="CDD" id="cd00756">
    <property type="entry name" value="MoaE"/>
    <property type="match status" value="1"/>
</dbReference>
<evidence type="ECO:0000256" key="2">
    <source>
        <dbReference type="ARBA" id="ARBA00005426"/>
    </source>
</evidence>
<comment type="function">
    <text evidence="6">Converts molybdopterin precursor Z into molybdopterin. This requires the incorporation of two sulfur atoms into precursor Z to generate a dithiolene group. The sulfur is provided by MoaD.</text>
</comment>
<sequence>MDIRITDTPFEPGTELNAFSTANPQAGAIASFLGQVRDEDGAVNTLSLEIYPGVTEKGIQARAKQAMQQFRLSDLCIIHRHGDMSVGEPIVLVLTAAKHRRDAFLACDYLMDYLKTEAIFWKKQTGQDGTQWIEPRPDDYQDAKRWRP</sequence>
<evidence type="ECO:0000256" key="5">
    <source>
        <dbReference type="ARBA" id="ARBA00023150"/>
    </source>
</evidence>
<dbReference type="AlphaFoldDB" id="A0A7C5R7R6"/>
<accession>A0A7C5R7R6</accession>
<dbReference type="InterPro" id="IPR003448">
    <property type="entry name" value="Mopterin_biosynth_MoaE"/>
</dbReference>
<comment type="pathway">
    <text evidence="1">Cofactor biosynthesis; molybdopterin biosynthesis.</text>
</comment>
<evidence type="ECO:0000256" key="11">
    <source>
        <dbReference type="ARBA" id="ARBA00032474"/>
    </source>
</evidence>
<dbReference type="UniPathway" id="UPA00344"/>
<comment type="catalytic activity">
    <reaction evidence="12">
        <text>2 [molybdopterin-synthase sulfur-carrier protein]-C-terminal-Gly-aminoethanethioate + cyclic pyranopterin phosphate + H2O = molybdopterin + 2 [molybdopterin-synthase sulfur-carrier protein]-C-terminal Gly-Gly + 2 H(+)</text>
        <dbReference type="Rhea" id="RHEA:26333"/>
        <dbReference type="Rhea" id="RHEA-COMP:12202"/>
        <dbReference type="Rhea" id="RHEA-COMP:19907"/>
        <dbReference type="ChEBI" id="CHEBI:15377"/>
        <dbReference type="ChEBI" id="CHEBI:15378"/>
        <dbReference type="ChEBI" id="CHEBI:58698"/>
        <dbReference type="ChEBI" id="CHEBI:59648"/>
        <dbReference type="ChEBI" id="CHEBI:90778"/>
        <dbReference type="ChEBI" id="CHEBI:232372"/>
        <dbReference type="EC" id="2.8.1.12"/>
    </reaction>
</comment>
<comment type="similarity">
    <text evidence="2">Belongs to the MoaE family.</text>
</comment>
<dbReference type="PANTHER" id="PTHR23404">
    <property type="entry name" value="MOLYBDOPTERIN SYNTHASE RELATED"/>
    <property type="match status" value="1"/>
</dbReference>
<evidence type="ECO:0000256" key="10">
    <source>
        <dbReference type="ARBA" id="ARBA00030781"/>
    </source>
</evidence>
<gene>
    <name evidence="13" type="ORF">ENJ42_02910</name>
</gene>
<name>A0A7C5R7R6_9PROT</name>
<evidence type="ECO:0000256" key="9">
    <source>
        <dbReference type="ARBA" id="ARBA00030407"/>
    </source>
</evidence>
<keyword evidence="5" id="KW-0501">Molybdenum cofactor biosynthesis</keyword>
<dbReference type="EMBL" id="DRMJ01000140">
    <property type="protein sequence ID" value="HHL42545.1"/>
    <property type="molecule type" value="Genomic_DNA"/>
</dbReference>
<evidence type="ECO:0000256" key="3">
    <source>
        <dbReference type="ARBA" id="ARBA00011950"/>
    </source>
</evidence>
<evidence type="ECO:0000256" key="4">
    <source>
        <dbReference type="ARBA" id="ARBA00013858"/>
    </source>
</evidence>
<dbReference type="Proteomes" id="UP000885830">
    <property type="component" value="Unassembled WGS sequence"/>
</dbReference>
<comment type="caution">
    <text evidence="13">The sequence shown here is derived from an EMBL/GenBank/DDBJ whole genome shotgun (WGS) entry which is preliminary data.</text>
</comment>
<dbReference type="InterPro" id="IPR036563">
    <property type="entry name" value="MoaE_sf"/>
</dbReference>
<dbReference type="GO" id="GO:0006777">
    <property type="term" value="P:Mo-molybdopterin cofactor biosynthetic process"/>
    <property type="evidence" value="ECO:0007669"/>
    <property type="project" value="UniProtKB-KW"/>
</dbReference>
<dbReference type="GO" id="GO:0030366">
    <property type="term" value="F:molybdopterin synthase activity"/>
    <property type="evidence" value="ECO:0007669"/>
    <property type="project" value="UniProtKB-EC"/>
</dbReference>
<dbReference type="Gene3D" id="3.90.1170.40">
    <property type="entry name" value="Molybdopterin biosynthesis MoaE subunit"/>
    <property type="match status" value="1"/>
</dbReference>